<dbReference type="AlphaFoldDB" id="A0A5C8NHB0"/>
<name>A0A5C8NHB0_9ACTN</name>
<dbReference type="EMBL" id="VDUX01000005">
    <property type="protein sequence ID" value="TXL58109.1"/>
    <property type="molecule type" value="Genomic_DNA"/>
</dbReference>
<dbReference type="PANTHER" id="PTHR31272">
    <property type="entry name" value="CYTOCHROME C-TYPE BIOGENESIS PROTEIN HI_1454-RELATED"/>
    <property type="match status" value="1"/>
</dbReference>
<feature type="transmembrane region" description="Helical" evidence="6">
    <location>
        <begin position="15"/>
        <end position="43"/>
    </location>
</feature>
<dbReference type="GO" id="GO:0017004">
    <property type="term" value="P:cytochrome complex assembly"/>
    <property type="evidence" value="ECO:0007669"/>
    <property type="project" value="InterPro"/>
</dbReference>
<keyword evidence="5 6" id="KW-0472">Membrane</keyword>
<comment type="similarity">
    <text evidence="2">Belongs to the DsbD family.</text>
</comment>
<organism evidence="8 9">
    <name type="scientific">Aeromicrobium terrae</name>
    <dbReference type="NCBI Taxonomy" id="2498846"/>
    <lineage>
        <taxon>Bacteria</taxon>
        <taxon>Bacillati</taxon>
        <taxon>Actinomycetota</taxon>
        <taxon>Actinomycetes</taxon>
        <taxon>Propionibacteriales</taxon>
        <taxon>Nocardioidaceae</taxon>
        <taxon>Aeromicrobium</taxon>
    </lineage>
</organism>
<dbReference type="InterPro" id="IPR051790">
    <property type="entry name" value="Cytochrome_c-biogenesis_DsbD"/>
</dbReference>
<feature type="transmembrane region" description="Helical" evidence="6">
    <location>
        <begin position="63"/>
        <end position="86"/>
    </location>
</feature>
<gene>
    <name evidence="8" type="ORF">FHP06_11515</name>
</gene>
<dbReference type="GO" id="GO:0016020">
    <property type="term" value="C:membrane"/>
    <property type="evidence" value="ECO:0007669"/>
    <property type="project" value="UniProtKB-SubCell"/>
</dbReference>
<evidence type="ECO:0000313" key="9">
    <source>
        <dbReference type="Proteomes" id="UP000321571"/>
    </source>
</evidence>
<protein>
    <submittedName>
        <fullName evidence="8">Cytochrome c biogenesis protein CcdA</fullName>
    </submittedName>
</protein>
<reference evidence="8 9" key="1">
    <citation type="submission" date="2019-06" db="EMBL/GenBank/DDBJ databases">
        <title>Aeromicrobium sp. nov., isolated from a maize field.</title>
        <authorList>
            <person name="Lin S.-Y."/>
            <person name="Tsai C.-F."/>
            <person name="Young C.-C."/>
        </authorList>
    </citation>
    <scope>NUCLEOTIDE SEQUENCE [LARGE SCALE GENOMIC DNA]</scope>
    <source>
        <strain evidence="8 9">CC-CFT486</strain>
    </source>
</reference>
<feature type="transmembrane region" description="Helical" evidence="6">
    <location>
        <begin position="176"/>
        <end position="198"/>
    </location>
</feature>
<evidence type="ECO:0000256" key="4">
    <source>
        <dbReference type="ARBA" id="ARBA00022989"/>
    </source>
</evidence>
<feature type="transmembrane region" description="Helical" evidence="6">
    <location>
        <begin position="98"/>
        <end position="120"/>
    </location>
</feature>
<proteinExistence type="inferred from homology"/>
<dbReference type="Pfam" id="PF02683">
    <property type="entry name" value="DsbD_TM"/>
    <property type="match status" value="1"/>
</dbReference>
<evidence type="ECO:0000313" key="8">
    <source>
        <dbReference type="EMBL" id="TXL58109.1"/>
    </source>
</evidence>
<evidence type="ECO:0000256" key="1">
    <source>
        <dbReference type="ARBA" id="ARBA00004141"/>
    </source>
</evidence>
<feature type="domain" description="Cytochrome C biogenesis protein transmembrane" evidence="7">
    <location>
        <begin position="16"/>
        <end position="226"/>
    </location>
</feature>
<dbReference type="InterPro" id="IPR003834">
    <property type="entry name" value="Cyt_c_assmbl_TM_dom"/>
</dbReference>
<keyword evidence="4 6" id="KW-1133">Transmembrane helix</keyword>
<feature type="transmembrane region" description="Helical" evidence="6">
    <location>
        <begin position="210"/>
        <end position="231"/>
    </location>
</feature>
<dbReference type="OrthoDB" id="9803065at2"/>
<sequence length="249" mass="26476">MLPADVSDTVASGSLVLAIPIAVAAGLISFFSPCVVPLLPGYLSYVTGVGVQDLGTTSRSRMLLGSVLFVLGFSAVFVSGGVLFGSLGQELFEYQRELSIVTGVLVILLGFVFMGFVPLLQREVRIHAVPRVGLVIAPVLGVFFGLGWLPCIGPTLGTVLTLANNEATAERGALLTFTYCLGLGIPFVVAALAFDRFTHALRWFRRHQRAVSVAGGLLLIVVGVLLVTGWWNDIVLEMQSWIGGFEAPL</sequence>
<accession>A0A5C8NHB0</accession>
<evidence type="ECO:0000256" key="5">
    <source>
        <dbReference type="ARBA" id="ARBA00023136"/>
    </source>
</evidence>
<comment type="caution">
    <text evidence="8">The sequence shown here is derived from an EMBL/GenBank/DDBJ whole genome shotgun (WGS) entry which is preliminary data.</text>
</comment>
<keyword evidence="3 6" id="KW-0812">Transmembrane</keyword>
<evidence type="ECO:0000256" key="2">
    <source>
        <dbReference type="ARBA" id="ARBA00006143"/>
    </source>
</evidence>
<feature type="transmembrane region" description="Helical" evidence="6">
    <location>
        <begin position="132"/>
        <end position="156"/>
    </location>
</feature>
<keyword evidence="9" id="KW-1185">Reference proteome</keyword>
<evidence type="ECO:0000256" key="3">
    <source>
        <dbReference type="ARBA" id="ARBA00022692"/>
    </source>
</evidence>
<evidence type="ECO:0000259" key="7">
    <source>
        <dbReference type="Pfam" id="PF02683"/>
    </source>
</evidence>
<dbReference type="Proteomes" id="UP000321571">
    <property type="component" value="Unassembled WGS sequence"/>
</dbReference>
<dbReference type="PANTHER" id="PTHR31272:SF4">
    <property type="entry name" value="CYTOCHROME C-TYPE BIOGENESIS PROTEIN HI_1454-RELATED"/>
    <property type="match status" value="1"/>
</dbReference>
<evidence type="ECO:0000256" key="6">
    <source>
        <dbReference type="SAM" id="Phobius"/>
    </source>
</evidence>
<dbReference type="RefSeq" id="WP_147687083.1">
    <property type="nucleotide sequence ID" value="NZ_VDUX01000005.1"/>
</dbReference>
<comment type="subcellular location">
    <subcellularLocation>
        <location evidence="1">Membrane</location>
        <topology evidence="1">Multi-pass membrane protein</topology>
    </subcellularLocation>
</comment>